<keyword evidence="3" id="KW-1185">Reference proteome</keyword>
<dbReference type="OMA" id="DPMQPSL"/>
<evidence type="ECO:0000313" key="4">
    <source>
        <dbReference type="RefSeq" id="XP_023175063.2"/>
    </source>
</evidence>
<dbReference type="Proteomes" id="UP000504633">
    <property type="component" value="Unplaced"/>
</dbReference>
<accession>A0A6J1M989</accession>
<feature type="region of interest" description="Disordered" evidence="1">
    <location>
        <begin position="61"/>
        <end position="103"/>
    </location>
</feature>
<keyword evidence="2" id="KW-0732">Signal</keyword>
<feature type="signal peptide" evidence="2">
    <location>
        <begin position="1"/>
        <end position="20"/>
    </location>
</feature>
<reference evidence="4" key="1">
    <citation type="submission" date="2025-08" db="UniProtKB">
        <authorList>
            <consortium name="RefSeq"/>
        </authorList>
    </citation>
    <scope>IDENTIFICATION</scope>
    <source>
        <strain evidence="4">15085-1641.00</strain>
        <tissue evidence="4">Whole body</tissue>
    </source>
</reference>
<evidence type="ECO:0000313" key="3">
    <source>
        <dbReference type="Proteomes" id="UP000504633"/>
    </source>
</evidence>
<dbReference type="KEGG" id="dhe:111602294"/>
<sequence>MQVTVALLLGFVLSLSTLEARPWSPSDPMQPSLFQLYKNQKQRNLAKIQLMPQNAISFVGPRQATSLEDDDDAYYADDYEAGNENAPVDYTESEEDDDDYGWR</sequence>
<feature type="compositionally biased region" description="Acidic residues" evidence="1">
    <location>
        <begin position="91"/>
        <end position="103"/>
    </location>
</feature>
<feature type="chain" id="PRO_5026695988" evidence="2">
    <location>
        <begin position="21"/>
        <end position="103"/>
    </location>
</feature>
<feature type="compositionally biased region" description="Acidic residues" evidence="1">
    <location>
        <begin position="67"/>
        <end position="81"/>
    </location>
</feature>
<evidence type="ECO:0000256" key="2">
    <source>
        <dbReference type="SAM" id="SignalP"/>
    </source>
</evidence>
<gene>
    <name evidence="4" type="primary">LOC111602294</name>
</gene>
<name>A0A6J1M989_DROHY</name>
<dbReference type="OrthoDB" id="7862318at2759"/>
<evidence type="ECO:0000256" key="1">
    <source>
        <dbReference type="SAM" id="MobiDB-lite"/>
    </source>
</evidence>
<protein>
    <submittedName>
        <fullName evidence="4">Uncharacterized protein LOC111602294</fullName>
    </submittedName>
</protein>
<dbReference type="AlphaFoldDB" id="A0A6J1M989"/>
<proteinExistence type="predicted"/>
<organism evidence="3 4">
    <name type="scientific">Drosophila hydei</name>
    <name type="common">Fruit fly</name>
    <dbReference type="NCBI Taxonomy" id="7224"/>
    <lineage>
        <taxon>Eukaryota</taxon>
        <taxon>Metazoa</taxon>
        <taxon>Ecdysozoa</taxon>
        <taxon>Arthropoda</taxon>
        <taxon>Hexapoda</taxon>
        <taxon>Insecta</taxon>
        <taxon>Pterygota</taxon>
        <taxon>Neoptera</taxon>
        <taxon>Endopterygota</taxon>
        <taxon>Diptera</taxon>
        <taxon>Brachycera</taxon>
        <taxon>Muscomorpha</taxon>
        <taxon>Ephydroidea</taxon>
        <taxon>Drosophilidae</taxon>
        <taxon>Drosophila</taxon>
    </lineage>
</organism>
<dbReference type="GeneID" id="111602294"/>
<dbReference type="RefSeq" id="XP_023175063.2">
    <property type="nucleotide sequence ID" value="XM_023319295.2"/>
</dbReference>